<dbReference type="EMBL" id="JAMZIH010010138">
    <property type="protein sequence ID" value="KAJ1669162.1"/>
    <property type="molecule type" value="Genomic_DNA"/>
</dbReference>
<evidence type="ECO:0000313" key="1">
    <source>
        <dbReference type="EMBL" id="KAJ1669162.1"/>
    </source>
</evidence>
<proteinExistence type="predicted"/>
<comment type="caution">
    <text evidence="1">The sequence shown here is derived from an EMBL/GenBank/DDBJ whole genome shotgun (WGS) entry which is preliminary data.</text>
</comment>
<protein>
    <submittedName>
        <fullName evidence="1">Uncharacterized protein</fullName>
    </submittedName>
</protein>
<sequence length="74" mass="8085">MLVHVCPALRTLDIAACQKVDDRALFVLSRTRPSFCNLRVAGCHNISSAGIAYLHRCPNLKTLDVSQCSKLSAD</sequence>
<organism evidence="1 2">
    <name type="scientific">Spiromyces aspiralis</name>
    <dbReference type="NCBI Taxonomy" id="68401"/>
    <lineage>
        <taxon>Eukaryota</taxon>
        <taxon>Fungi</taxon>
        <taxon>Fungi incertae sedis</taxon>
        <taxon>Zoopagomycota</taxon>
        <taxon>Kickxellomycotina</taxon>
        <taxon>Kickxellomycetes</taxon>
        <taxon>Kickxellales</taxon>
        <taxon>Kickxellaceae</taxon>
        <taxon>Spiromyces</taxon>
    </lineage>
</organism>
<reference evidence="1" key="1">
    <citation type="submission" date="2022-06" db="EMBL/GenBank/DDBJ databases">
        <title>Phylogenomic reconstructions and comparative analyses of Kickxellomycotina fungi.</title>
        <authorList>
            <person name="Reynolds N.K."/>
            <person name="Stajich J.E."/>
            <person name="Barry K."/>
            <person name="Grigoriev I.V."/>
            <person name="Crous P."/>
            <person name="Smith M.E."/>
        </authorList>
    </citation>
    <scope>NUCLEOTIDE SEQUENCE</scope>
    <source>
        <strain evidence="1">RSA 2271</strain>
    </source>
</reference>
<evidence type="ECO:0000313" key="2">
    <source>
        <dbReference type="Proteomes" id="UP001145114"/>
    </source>
</evidence>
<keyword evidence="2" id="KW-1185">Reference proteome</keyword>
<gene>
    <name evidence="1" type="ORF">EV182_008883</name>
</gene>
<accession>A0ACC1H672</accession>
<name>A0ACC1H672_9FUNG</name>
<feature type="non-terminal residue" evidence="1">
    <location>
        <position position="74"/>
    </location>
</feature>
<dbReference type="Proteomes" id="UP001145114">
    <property type="component" value="Unassembled WGS sequence"/>
</dbReference>